<dbReference type="EMBL" id="JACAZE010000025">
    <property type="protein sequence ID" value="KAF7290959.1"/>
    <property type="molecule type" value="Genomic_DNA"/>
</dbReference>
<keyword evidence="2" id="KW-0143">Chaperone</keyword>
<dbReference type="Proteomes" id="UP000613580">
    <property type="component" value="Unassembled WGS sequence"/>
</dbReference>
<name>A0A146I210_MYCCL</name>
<evidence type="ECO:0000313" key="4">
    <source>
        <dbReference type="Proteomes" id="UP000613580"/>
    </source>
</evidence>
<dbReference type="GO" id="GO:0051082">
    <property type="term" value="F:unfolded protein binding"/>
    <property type="evidence" value="ECO:0007669"/>
    <property type="project" value="InterPro"/>
</dbReference>
<protein>
    <submittedName>
        <fullName evidence="3">Uncharacterized protein</fullName>
    </submittedName>
</protein>
<proteinExistence type="inferred from homology"/>
<dbReference type="OrthoDB" id="29646at2759"/>
<dbReference type="FunFam" id="1.10.287.370:FF:000002">
    <property type="entry name" value="Prefoldin subunit 2"/>
    <property type="match status" value="1"/>
</dbReference>
<keyword evidence="4" id="KW-1185">Reference proteome</keyword>
<evidence type="ECO:0000313" key="3">
    <source>
        <dbReference type="EMBL" id="KAF7290959.1"/>
    </source>
</evidence>
<organism evidence="3 4">
    <name type="scientific">Mycena chlorophos</name>
    <name type="common">Agaric fungus</name>
    <name type="synonym">Agaricus chlorophos</name>
    <dbReference type="NCBI Taxonomy" id="658473"/>
    <lineage>
        <taxon>Eukaryota</taxon>
        <taxon>Fungi</taxon>
        <taxon>Dikarya</taxon>
        <taxon>Basidiomycota</taxon>
        <taxon>Agaricomycotina</taxon>
        <taxon>Agaricomycetes</taxon>
        <taxon>Agaricomycetidae</taxon>
        <taxon>Agaricales</taxon>
        <taxon>Marasmiineae</taxon>
        <taxon>Mycenaceae</taxon>
        <taxon>Mycena</taxon>
    </lineage>
</organism>
<reference evidence="3" key="1">
    <citation type="submission" date="2020-05" db="EMBL/GenBank/DDBJ databases">
        <title>Mycena genomes resolve the evolution of fungal bioluminescence.</title>
        <authorList>
            <person name="Tsai I.J."/>
        </authorList>
    </citation>
    <scope>NUCLEOTIDE SEQUENCE</scope>
    <source>
        <strain evidence="3">110903Hualien_Pintung</strain>
    </source>
</reference>
<evidence type="ECO:0000256" key="2">
    <source>
        <dbReference type="ARBA" id="ARBA00023186"/>
    </source>
</evidence>
<sequence>MSSSKAAAKPPPLTDDEISQNYSRMQNDLRALAGKISELEGEAEEHGLVLSTLNEALAADPDRKCFRLIGGVLVERTVKDVVPALETNRDGIKKVMNSLAEQYKSKEDEFDAFRREYNIRPVRG</sequence>
<dbReference type="PANTHER" id="PTHR13303">
    <property type="entry name" value="PREFOLDIN SUBUNIT 2"/>
    <property type="match status" value="1"/>
</dbReference>
<gene>
    <name evidence="3" type="ORF">HMN09_01274600</name>
</gene>
<dbReference type="GO" id="GO:0016272">
    <property type="term" value="C:prefoldin complex"/>
    <property type="evidence" value="ECO:0007669"/>
    <property type="project" value="InterPro"/>
</dbReference>
<dbReference type="SUPFAM" id="SSF46579">
    <property type="entry name" value="Prefoldin"/>
    <property type="match status" value="1"/>
</dbReference>
<dbReference type="Pfam" id="PF01920">
    <property type="entry name" value="Prefoldin_2"/>
    <property type="match status" value="1"/>
</dbReference>
<dbReference type="InterPro" id="IPR027235">
    <property type="entry name" value="PFD2"/>
</dbReference>
<dbReference type="InterPro" id="IPR009053">
    <property type="entry name" value="Prefoldin"/>
</dbReference>
<comment type="similarity">
    <text evidence="1">Belongs to the prefoldin subunit beta family.</text>
</comment>
<comment type="caution">
    <text evidence="3">The sequence shown here is derived from an EMBL/GenBank/DDBJ whole genome shotgun (WGS) entry which is preliminary data.</text>
</comment>
<dbReference type="CDD" id="cd23163">
    <property type="entry name" value="Prefoldin_2"/>
    <property type="match status" value="1"/>
</dbReference>
<accession>A0A146I210</accession>
<evidence type="ECO:0000256" key="1">
    <source>
        <dbReference type="ARBA" id="ARBA00008045"/>
    </source>
</evidence>
<dbReference type="GO" id="GO:0006457">
    <property type="term" value="P:protein folding"/>
    <property type="evidence" value="ECO:0007669"/>
    <property type="project" value="InterPro"/>
</dbReference>
<dbReference type="InterPro" id="IPR002777">
    <property type="entry name" value="PFD_beta-like"/>
</dbReference>
<dbReference type="Gene3D" id="1.10.287.370">
    <property type="match status" value="1"/>
</dbReference>
<dbReference type="AlphaFoldDB" id="A0A146I210"/>